<keyword evidence="6" id="KW-0675">Receptor</keyword>
<evidence type="ECO:0000256" key="1">
    <source>
        <dbReference type="ARBA" id="ARBA00004141"/>
    </source>
</evidence>
<feature type="transmembrane region" description="Helical" evidence="8">
    <location>
        <begin position="609"/>
        <end position="629"/>
    </location>
</feature>
<dbReference type="SUPFAM" id="SSF81321">
    <property type="entry name" value="Family A G protein-coupled receptor-like"/>
    <property type="match status" value="1"/>
</dbReference>
<keyword evidence="2 8" id="KW-0812">Transmembrane</keyword>
<feature type="transmembrane region" description="Helical" evidence="8">
    <location>
        <begin position="568"/>
        <end position="589"/>
    </location>
</feature>
<feature type="transmembrane region" description="Helical" evidence="8">
    <location>
        <begin position="330"/>
        <end position="349"/>
    </location>
</feature>
<evidence type="ECO:0000256" key="4">
    <source>
        <dbReference type="ARBA" id="ARBA00023040"/>
    </source>
</evidence>
<evidence type="ECO:0000256" key="8">
    <source>
        <dbReference type="SAM" id="Phobius"/>
    </source>
</evidence>
<evidence type="ECO:0000256" key="3">
    <source>
        <dbReference type="ARBA" id="ARBA00022989"/>
    </source>
</evidence>
<evidence type="ECO:0000256" key="2">
    <source>
        <dbReference type="ARBA" id="ARBA00022692"/>
    </source>
</evidence>
<evidence type="ECO:0000313" key="11">
    <source>
        <dbReference type="Proteomes" id="UP000005408"/>
    </source>
</evidence>
<keyword evidence="11" id="KW-1185">Reference proteome</keyword>
<dbReference type="PROSITE" id="PS50262">
    <property type="entry name" value="G_PROTEIN_RECEP_F1_2"/>
    <property type="match status" value="1"/>
</dbReference>
<dbReference type="InterPro" id="IPR017452">
    <property type="entry name" value="GPCR_Rhodpsn_7TM"/>
</dbReference>
<feature type="transmembrane region" description="Helical" evidence="8">
    <location>
        <begin position="465"/>
        <end position="488"/>
    </location>
</feature>
<proteinExistence type="predicted"/>
<dbReference type="InterPro" id="IPR000276">
    <property type="entry name" value="GPCR_Rhodpsn"/>
</dbReference>
<dbReference type="PANTHER" id="PTHR24238">
    <property type="entry name" value="G-PROTEIN COUPLED RECEPTOR"/>
    <property type="match status" value="1"/>
</dbReference>
<feature type="transmembrane region" description="Helical" evidence="8">
    <location>
        <begin position="369"/>
        <end position="389"/>
    </location>
</feature>
<dbReference type="Pfam" id="PF00001">
    <property type="entry name" value="7tm_1"/>
    <property type="match status" value="1"/>
</dbReference>
<feature type="transmembrane region" description="Helical" evidence="8">
    <location>
        <begin position="298"/>
        <end position="318"/>
    </location>
</feature>
<evidence type="ECO:0000256" key="6">
    <source>
        <dbReference type="ARBA" id="ARBA00023170"/>
    </source>
</evidence>
<protein>
    <recommendedName>
        <fullName evidence="9">G-protein coupled receptors family 1 profile domain-containing protein</fullName>
    </recommendedName>
</protein>
<evidence type="ECO:0000256" key="5">
    <source>
        <dbReference type="ARBA" id="ARBA00023136"/>
    </source>
</evidence>
<feature type="domain" description="G-protein coupled receptors family 1 profile" evidence="9">
    <location>
        <begin position="310"/>
        <end position="626"/>
    </location>
</feature>
<feature type="transmembrane region" description="Helical" evidence="8">
    <location>
        <begin position="410"/>
        <end position="430"/>
    </location>
</feature>
<dbReference type="PRINTS" id="PR00237">
    <property type="entry name" value="GPCRRHODOPSN"/>
</dbReference>
<dbReference type="PANTHER" id="PTHR24238:SF47">
    <property type="entry name" value="ECDYSTEROIDS_DOPAMINE RECEPTOR-RELATED"/>
    <property type="match status" value="1"/>
</dbReference>
<keyword evidence="3 8" id="KW-1133">Transmembrane helix</keyword>
<dbReference type="GO" id="GO:0016020">
    <property type="term" value="C:membrane"/>
    <property type="evidence" value="ECO:0007669"/>
    <property type="project" value="UniProtKB-SubCell"/>
</dbReference>
<dbReference type="EnsemblMetazoa" id="G7927.3">
    <property type="protein sequence ID" value="G7927.3:cds"/>
    <property type="gene ID" value="G7927"/>
</dbReference>
<dbReference type="Gene3D" id="1.20.1070.10">
    <property type="entry name" value="Rhodopsin 7-helix transmembrane proteins"/>
    <property type="match status" value="1"/>
</dbReference>
<organism evidence="10 11">
    <name type="scientific">Magallana gigas</name>
    <name type="common">Pacific oyster</name>
    <name type="synonym">Crassostrea gigas</name>
    <dbReference type="NCBI Taxonomy" id="29159"/>
    <lineage>
        <taxon>Eukaryota</taxon>
        <taxon>Metazoa</taxon>
        <taxon>Spiralia</taxon>
        <taxon>Lophotrochozoa</taxon>
        <taxon>Mollusca</taxon>
        <taxon>Bivalvia</taxon>
        <taxon>Autobranchia</taxon>
        <taxon>Pteriomorphia</taxon>
        <taxon>Ostreida</taxon>
        <taxon>Ostreoidea</taxon>
        <taxon>Ostreidae</taxon>
        <taxon>Magallana</taxon>
    </lineage>
</organism>
<evidence type="ECO:0000259" key="9">
    <source>
        <dbReference type="PROSITE" id="PS50262"/>
    </source>
</evidence>
<sequence>MAGIKTISVDKSSVKWTLGQRSVLALVLLNNVLIGAMATQQCVECSDVSSLDLCTQTVECAHNEVCFTHRREVSEGTYLYSAGCTTKQSCEAGHPVVHTTEAPAEQGLGHIIGRRQETGTCYKCCSSTGTTKVPCNNQLCKVPTQPLMCHQCGDIGGVIPCLTSEVISDHLAPCPAGYFCMTDLYHYFDGSINIYKRCVNEAICQNMWLKSTSDNTNCMNFVHHIRPQAQYTNYDCHFCCTQDGCNSKIAPANNTLYTRHFIHYKYCSSTCLTINMASTDADILLSEQHSKQLLPNTVLDLIAGAFGFFGNGIVLLMYTRYITDKSGTRYFIPILALVDLIGCVSSVSSFHLDNTMRYVYPSENLCKTLFFLIIMSGGFSAHLIFVIALQRYLIICRPFGKQMTQTYRRIAVLAIFLFSLGYAAPLLKFAGLKETGKRYTEGNDTRKVSVSFCYFDGGSYGSRVMLPYFGTLLLLSFINIIATSGLYIPVTKTIYKTLSPFNGAAYRVNNLPDEETRVTSTDDHSSSFEQAKITEIPRQNLTKRTNCSEPQPTACRESNHKQQTRRKLSIMFLLIIVVYVVSYLTSLITQIHTFVTGIRLTGYRLNINFFFLRFNLLNHIANPYIYWFYDVKFRGELKKLCCRRLQKNSFDL</sequence>
<dbReference type="AlphaFoldDB" id="A0A8W8NM27"/>
<dbReference type="CDD" id="cd00117">
    <property type="entry name" value="TFP"/>
    <property type="match status" value="1"/>
</dbReference>
<name>A0A8W8NM27_MAGGI</name>
<dbReference type="CDD" id="cd00637">
    <property type="entry name" value="7tm_classA_rhodopsin-like"/>
    <property type="match status" value="1"/>
</dbReference>
<comment type="subcellular location">
    <subcellularLocation>
        <location evidence="1">Membrane</location>
        <topology evidence="1">Multi-pass membrane protein</topology>
    </subcellularLocation>
</comment>
<accession>A0A8W8NM27</accession>
<dbReference type="GO" id="GO:0004930">
    <property type="term" value="F:G protein-coupled receptor activity"/>
    <property type="evidence" value="ECO:0007669"/>
    <property type="project" value="UniProtKB-KW"/>
</dbReference>
<reference evidence="10" key="1">
    <citation type="submission" date="2022-08" db="UniProtKB">
        <authorList>
            <consortium name="EnsemblMetazoa"/>
        </authorList>
    </citation>
    <scope>IDENTIFICATION</scope>
    <source>
        <strain evidence="10">05x7-T-G4-1.051#20</strain>
    </source>
</reference>
<evidence type="ECO:0000256" key="7">
    <source>
        <dbReference type="ARBA" id="ARBA00023224"/>
    </source>
</evidence>
<dbReference type="Proteomes" id="UP000005408">
    <property type="component" value="Unassembled WGS sequence"/>
</dbReference>
<keyword evidence="5 8" id="KW-0472">Membrane</keyword>
<evidence type="ECO:0000313" key="10">
    <source>
        <dbReference type="EnsemblMetazoa" id="G7927.3:cds"/>
    </source>
</evidence>
<keyword evidence="4" id="KW-0297">G-protein coupled receptor</keyword>
<keyword evidence="7" id="KW-0807">Transducer</keyword>